<proteinExistence type="predicted"/>
<gene>
    <name evidence="2" type="ORF">G9C98_004796</name>
</gene>
<name>A0A8J5R1I4_9HYME</name>
<keyword evidence="3" id="KW-1185">Reference proteome</keyword>
<dbReference type="EMBL" id="JAAOIC020000049">
    <property type="protein sequence ID" value="KAG8036216.1"/>
    <property type="molecule type" value="Genomic_DNA"/>
</dbReference>
<comment type="caution">
    <text evidence="2">The sequence shown here is derived from an EMBL/GenBank/DDBJ whole genome shotgun (WGS) entry which is preliminary data.</text>
</comment>
<dbReference type="AlphaFoldDB" id="A0A8J5R1I4"/>
<reference evidence="2" key="2">
    <citation type="submission" date="2021-04" db="EMBL/GenBank/DDBJ databases">
        <title>Genome-wide patterns of bracovirus chromosomal integration into multiple host tissues during parasitism.</title>
        <authorList>
            <person name="Chebbi M.A.C."/>
        </authorList>
    </citation>
    <scope>NUCLEOTIDE SEQUENCE</scope>
    <source>
        <tissue evidence="2">Whole body</tissue>
    </source>
</reference>
<organism evidence="2 3">
    <name type="scientific">Cotesia typhae</name>
    <dbReference type="NCBI Taxonomy" id="2053667"/>
    <lineage>
        <taxon>Eukaryota</taxon>
        <taxon>Metazoa</taxon>
        <taxon>Ecdysozoa</taxon>
        <taxon>Arthropoda</taxon>
        <taxon>Hexapoda</taxon>
        <taxon>Insecta</taxon>
        <taxon>Pterygota</taxon>
        <taxon>Neoptera</taxon>
        <taxon>Endopterygota</taxon>
        <taxon>Hymenoptera</taxon>
        <taxon>Apocrita</taxon>
        <taxon>Ichneumonoidea</taxon>
        <taxon>Braconidae</taxon>
        <taxon>Microgastrinae</taxon>
        <taxon>Cotesia</taxon>
    </lineage>
</organism>
<dbReference type="OrthoDB" id="6349744at2759"/>
<dbReference type="Proteomes" id="UP000729913">
    <property type="component" value="Unassembled WGS sequence"/>
</dbReference>
<evidence type="ECO:0000313" key="3">
    <source>
        <dbReference type="Proteomes" id="UP000729913"/>
    </source>
</evidence>
<accession>A0A8J5R1I4</accession>
<reference evidence="2" key="1">
    <citation type="submission" date="2020-03" db="EMBL/GenBank/DDBJ databases">
        <authorList>
            <person name="Chebbi M.A."/>
            <person name="Drezen J.M."/>
        </authorList>
    </citation>
    <scope>NUCLEOTIDE SEQUENCE</scope>
    <source>
        <tissue evidence="2">Whole body</tissue>
    </source>
</reference>
<feature type="region of interest" description="Disordered" evidence="1">
    <location>
        <begin position="95"/>
        <end position="118"/>
    </location>
</feature>
<evidence type="ECO:0000313" key="2">
    <source>
        <dbReference type="EMBL" id="KAG8036216.1"/>
    </source>
</evidence>
<sequence length="172" mass="20470">MEKILNHRDRYICSVPSSEQVKEKFNDFLAQLDKLNRQSYDQLAQDAEKMENQKDKIADLKNKLLIREKNKKSLEKELLSSAELLEELNTEKTNSIVENMEMESRKNQTKARKTSMSDEKIFEEGSTIVITDRRDYTHKFYYDIDDEKIEEKLWEEIEKCADFDLKKNSPPH</sequence>
<evidence type="ECO:0000256" key="1">
    <source>
        <dbReference type="SAM" id="MobiDB-lite"/>
    </source>
</evidence>
<protein>
    <submittedName>
        <fullName evidence="2">Uncharacterized protein</fullName>
    </submittedName>
</protein>